<keyword evidence="3 8" id="KW-0548">Nucleotidyltransferase</keyword>
<keyword evidence="4" id="KW-0547">Nucleotide-binding</keyword>
<dbReference type="NCBIfam" id="TIGR02034">
    <property type="entry name" value="CysN"/>
    <property type="match status" value="1"/>
</dbReference>
<dbReference type="GO" id="GO:0004781">
    <property type="term" value="F:sulfate adenylyltransferase (ATP) activity"/>
    <property type="evidence" value="ECO:0007669"/>
    <property type="project" value="UniProtKB-EC"/>
</dbReference>
<dbReference type="Pfam" id="PF22594">
    <property type="entry name" value="GTP-eEF1A_C"/>
    <property type="match status" value="1"/>
</dbReference>
<dbReference type="InterPro" id="IPR009000">
    <property type="entry name" value="Transl_B-barrel_sf"/>
</dbReference>
<dbReference type="CDD" id="cd04166">
    <property type="entry name" value="CysN_ATPS"/>
    <property type="match status" value="1"/>
</dbReference>
<proteinExistence type="predicted"/>
<dbReference type="Pfam" id="PF00009">
    <property type="entry name" value="GTP_EFTU"/>
    <property type="match status" value="1"/>
</dbReference>
<dbReference type="CDD" id="cd03695">
    <property type="entry name" value="CysN_NodQ_II"/>
    <property type="match status" value="1"/>
</dbReference>
<dbReference type="InterPro" id="IPR027417">
    <property type="entry name" value="P-loop_NTPase"/>
</dbReference>
<dbReference type="GO" id="GO:0005524">
    <property type="term" value="F:ATP binding"/>
    <property type="evidence" value="ECO:0007669"/>
    <property type="project" value="UniProtKB-KW"/>
</dbReference>
<dbReference type="InterPro" id="IPR041757">
    <property type="entry name" value="CysN_GTP-bd"/>
</dbReference>
<dbReference type="PANTHER" id="PTHR23115">
    <property type="entry name" value="TRANSLATION FACTOR"/>
    <property type="match status" value="1"/>
</dbReference>
<dbReference type="RefSeq" id="WP_149425606.1">
    <property type="nucleotide sequence ID" value="NZ_CP022579.1"/>
</dbReference>
<dbReference type="AlphaFoldDB" id="A0A5C1E9K0"/>
<evidence type="ECO:0000259" key="7">
    <source>
        <dbReference type="PROSITE" id="PS51722"/>
    </source>
</evidence>
<organism evidence="8 9">
    <name type="scientific">Oryzomicrobium terrae</name>
    <dbReference type="NCBI Taxonomy" id="1735038"/>
    <lineage>
        <taxon>Bacteria</taxon>
        <taxon>Pseudomonadati</taxon>
        <taxon>Pseudomonadota</taxon>
        <taxon>Betaproteobacteria</taxon>
        <taxon>Rhodocyclales</taxon>
        <taxon>Rhodocyclaceae</taxon>
        <taxon>Oryzomicrobium</taxon>
    </lineage>
</organism>
<dbReference type="GO" id="GO:0003924">
    <property type="term" value="F:GTPase activity"/>
    <property type="evidence" value="ECO:0007669"/>
    <property type="project" value="InterPro"/>
</dbReference>
<evidence type="ECO:0000256" key="6">
    <source>
        <dbReference type="ARBA" id="ARBA00023134"/>
    </source>
</evidence>
<dbReference type="Proteomes" id="UP000323671">
    <property type="component" value="Chromosome"/>
</dbReference>
<dbReference type="EMBL" id="CP022579">
    <property type="protein sequence ID" value="QEL65334.1"/>
    <property type="molecule type" value="Genomic_DNA"/>
</dbReference>
<sequence length="441" mass="48093">MAALERIQDHGLLRFLTCGSVDDGKSTLIGRLLYDTRTILTDTLAQIERTSQRRGLSAVDLSLLTDGLSAEREQGITIDVAYRYFSTGTRKYIIADAPGHEQYTRNMVTAASTADLAILLVDARKGLSVQTRRHAAVCHLLGIRHLVVAVNKMDLVEHDRAVFERIRADFQDFAAGLGLSDTTHDVTFVPMSALNGDMVVDRGEALAWYEGPTLLELLETAPGAHGDAAAKAEQFRFPIQWVCRPQASDNPELHDYRGFCGRIESGTVQVGDRILALPAWIETKVKAIHIGGQPLTSAVADQSVTLLLEDEIDLSRGDMLVKAGSTASAANGDGAVPEVTKQLEAMVCWFAETPLDRSRKYTIRHTTRSTRAAVGEIAYKLDVNTLEQQGAEKLAMNDIARVSFRLAQPVFCDSYAKNRATGAFVIIDEATFDTVGAGMVV</sequence>
<dbReference type="InterPro" id="IPR044138">
    <property type="entry name" value="CysN_II"/>
</dbReference>
<dbReference type="PROSITE" id="PS00301">
    <property type="entry name" value="G_TR_1"/>
    <property type="match status" value="1"/>
</dbReference>
<dbReference type="CDD" id="cd04095">
    <property type="entry name" value="CysN_NoDQ_III"/>
    <property type="match status" value="1"/>
</dbReference>
<evidence type="ECO:0000256" key="2">
    <source>
        <dbReference type="ARBA" id="ARBA00022679"/>
    </source>
</evidence>
<dbReference type="SUPFAM" id="SSF52540">
    <property type="entry name" value="P-loop containing nucleoside triphosphate hydrolases"/>
    <property type="match status" value="1"/>
</dbReference>
<dbReference type="GO" id="GO:0005525">
    <property type="term" value="F:GTP binding"/>
    <property type="evidence" value="ECO:0007669"/>
    <property type="project" value="UniProtKB-KW"/>
</dbReference>
<dbReference type="InterPro" id="IPR054696">
    <property type="entry name" value="GTP-eEF1A_C"/>
</dbReference>
<protein>
    <recommendedName>
        <fullName evidence="1">sulfate adenylyltransferase</fullName>
        <ecNumber evidence="1">2.7.7.4</ecNumber>
    </recommendedName>
</protein>
<keyword evidence="2 8" id="KW-0808">Transferase</keyword>
<dbReference type="InterPro" id="IPR031157">
    <property type="entry name" value="G_TR_CS"/>
</dbReference>
<evidence type="ECO:0000256" key="1">
    <source>
        <dbReference type="ARBA" id="ARBA00012391"/>
    </source>
</evidence>
<dbReference type="SUPFAM" id="SSF50447">
    <property type="entry name" value="Translation proteins"/>
    <property type="match status" value="1"/>
</dbReference>
<reference evidence="8 9" key="1">
    <citation type="submission" date="2017-07" db="EMBL/GenBank/DDBJ databases">
        <title>Complete genome sequence of Oryzomicrobium terrae TPP412.</title>
        <authorList>
            <person name="Chiu L.-W."/>
            <person name="Lo K.-J."/>
            <person name="Tsai Y.-M."/>
            <person name="Lin S.-S."/>
            <person name="Kuo C.-H."/>
            <person name="Liu C.-T."/>
        </authorList>
    </citation>
    <scope>NUCLEOTIDE SEQUENCE [LARGE SCALE GENOMIC DNA]</scope>
    <source>
        <strain evidence="8 9">TPP412</strain>
    </source>
</reference>
<dbReference type="InterPro" id="IPR011779">
    <property type="entry name" value="SO4_adenylTrfase_lsu"/>
</dbReference>
<evidence type="ECO:0000313" key="9">
    <source>
        <dbReference type="Proteomes" id="UP000323671"/>
    </source>
</evidence>
<dbReference type="PRINTS" id="PR00315">
    <property type="entry name" value="ELONGATNFCT"/>
</dbReference>
<dbReference type="SUPFAM" id="SSF50465">
    <property type="entry name" value="EF-Tu/eEF-1alpha/eIF2-gamma C-terminal domain"/>
    <property type="match status" value="1"/>
</dbReference>
<evidence type="ECO:0000313" key="8">
    <source>
        <dbReference type="EMBL" id="QEL65334.1"/>
    </source>
</evidence>
<evidence type="ECO:0000256" key="5">
    <source>
        <dbReference type="ARBA" id="ARBA00022840"/>
    </source>
</evidence>
<keyword evidence="9" id="KW-1185">Reference proteome</keyword>
<dbReference type="Gene3D" id="2.40.30.10">
    <property type="entry name" value="Translation factors"/>
    <property type="match status" value="2"/>
</dbReference>
<dbReference type="FunFam" id="3.40.50.300:FF:000119">
    <property type="entry name" value="Sulfate adenylyltransferase subunit 1"/>
    <property type="match status" value="1"/>
</dbReference>
<accession>A0A5C1E9K0</accession>
<evidence type="ECO:0000256" key="4">
    <source>
        <dbReference type="ARBA" id="ARBA00022741"/>
    </source>
</evidence>
<name>A0A5C1E9K0_9RHOO</name>
<keyword evidence="5" id="KW-0067">ATP-binding</keyword>
<dbReference type="EC" id="2.7.7.4" evidence="1"/>
<feature type="domain" description="Tr-type G" evidence="7">
    <location>
        <begin position="10"/>
        <end position="225"/>
    </location>
</feature>
<dbReference type="Gene3D" id="3.40.50.300">
    <property type="entry name" value="P-loop containing nucleotide triphosphate hydrolases"/>
    <property type="match status" value="1"/>
</dbReference>
<dbReference type="InterPro" id="IPR044139">
    <property type="entry name" value="CysN_NoDQ_III"/>
</dbReference>
<dbReference type="InterPro" id="IPR000795">
    <property type="entry name" value="T_Tr_GTP-bd_dom"/>
</dbReference>
<evidence type="ECO:0000256" key="3">
    <source>
        <dbReference type="ARBA" id="ARBA00022695"/>
    </source>
</evidence>
<dbReference type="InterPro" id="IPR009001">
    <property type="entry name" value="Transl_elong_EF1A/Init_IF2_C"/>
</dbReference>
<keyword evidence="6" id="KW-0342">GTP-binding</keyword>
<dbReference type="GO" id="GO:0006790">
    <property type="term" value="P:sulfur compound metabolic process"/>
    <property type="evidence" value="ECO:0007669"/>
    <property type="project" value="InterPro"/>
</dbReference>
<dbReference type="PROSITE" id="PS51722">
    <property type="entry name" value="G_TR_2"/>
    <property type="match status" value="1"/>
</dbReference>
<dbReference type="KEGG" id="otr:OTERR_18580"/>
<gene>
    <name evidence="8" type="primary">cysN</name>
    <name evidence="8" type="ORF">OTERR_18580</name>
</gene>
<dbReference type="InterPro" id="IPR050100">
    <property type="entry name" value="TRAFAC_GTPase_members"/>
</dbReference>